<dbReference type="SUPFAM" id="SSF50249">
    <property type="entry name" value="Nucleic acid-binding proteins"/>
    <property type="match status" value="1"/>
</dbReference>
<evidence type="ECO:0000256" key="1">
    <source>
        <dbReference type="SAM" id="MobiDB-lite"/>
    </source>
</evidence>
<comment type="caution">
    <text evidence="2">The sequence shown here is derived from an EMBL/GenBank/DDBJ whole genome shotgun (WGS) entry which is preliminary data.</text>
</comment>
<accession>A0ABR4D9D2</accession>
<feature type="region of interest" description="Disordered" evidence="1">
    <location>
        <begin position="344"/>
        <end position="376"/>
    </location>
</feature>
<evidence type="ECO:0000313" key="3">
    <source>
        <dbReference type="Proteomes" id="UP001600064"/>
    </source>
</evidence>
<evidence type="ECO:0000313" key="2">
    <source>
        <dbReference type="EMBL" id="KAL2266204.1"/>
    </source>
</evidence>
<name>A0ABR4D9D2_9PEZI</name>
<sequence>MTTKVILFTGAPENKEIDWSKVELLSEFQDPIARLAGRDAISSLGPPAAPSSIPDLVLWRVVPPERSSAPTALAFSQSPELKIFRAPREPTQQPSSRSEFLTTASLSFASENDGEDAETGPVLSQFYEHSIGVHEGLTRAQLLSQLTDRSAFTSFLSDGITSVISTGHEGQPASPKEPVQFRGAEAIRDLKDLPSASYLTKAHPTTPTCSLVVGIISIAQPRAVTTRWGATKYVVELLVGDETKAGFSITYWLPHANVDKSPLAGLRPQDIVYLQNVGLSAFQNKVYGASQRGGLTQVYLLHRMRLDANDRGGYYSTSDLAASGPTHAQLDKTRRVRDWVLNFVGPAPTRDKGNGRQATRPRWDMPPEDDTQMSAA</sequence>
<protein>
    <recommendedName>
        <fullName evidence="4">Nucleic acid-binding, OB-fold protein</fullName>
    </recommendedName>
</protein>
<proteinExistence type="predicted"/>
<dbReference type="GeneID" id="98126813"/>
<reference evidence="2 3" key="1">
    <citation type="journal article" date="2024" name="Commun. Biol.">
        <title>Comparative genomic analysis of thermophilic fungi reveals convergent evolutionary adaptations and gene losses.</title>
        <authorList>
            <person name="Steindorff A.S."/>
            <person name="Aguilar-Pontes M.V."/>
            <person name="Robinson A.J."/>
            <person name="Andreopoulos B."/>
            <person name="LaButti K."/>
            <person name="Kuo A."/>
            <person name="Mondo S."/>
            <person name="Riley R."/>
            <person name="Otillar R."/>
            <person name="Haridas S."/>
            <person name="Lipzen A."/>
            <person name="Grimwood J."/>
            <person name="Schmutz J."/>
            <person name="Clum A."/>
            <person name="Reid I.D."/>
            <person name="Moisan M.C."/>
            <person name="Butler G."/>
            <person name="Nguyen T.T.M."/>
            <person name="Dewar K."/>
            <person name="Conant G."/>
            <person name="Drula E."/>
            <person name="Henrissat B."/>
            <person name="Hansel C."/>
            <person name="Singer S."/>
            <person name="Hutchinson M.I."/>
            <person name="de Vries R.P."/>
            <person name="Natvig D.O."/>
            <person name="Powell A.J."/>
            <person name="Tsang A."/>
            <person name="Grigoriev I.V."/>
        </authorList>
    </citation>
    <scope>NUCLEOTIDE SEQUENCE [LARGE SCALE GENOMIC DNA]</scope>
    <source>
        <strain evidence="2 3">ATCC 22073</strain>
    </source>
</reference>
<gene>
    <name evidence="2" type="ORF">VTJ83DRAFT_5556</name>
</gene>
<dbReference type="RefSeq" id="XP_070864931.1">
    <property type="nucleotide sequence ID" value="XM_071012169.1"/>
</dbReference>
<dbReference type="EMBL" id="JAZGUE010000005">
    <property type="protein sequence ID" value="KAL2266204.1"/>
    <property type="molecule type" value="Genomic_DNA"/>
</dbReference>
<dbReference type="InterPro" id="IPR012340">
    <property type="entry name" value="NA-bd_OB-fold"/>
</dbReference>
<feature type="compositionally biased region" description="Acidic residues" evidence="1">
    <location>
        <begin position="366"/>
        <end position="376"/>
    </location>
</feature>
<evidence type="ECO:0008006" key="4">
    <source>
        <dbReference type="Google" id="ProtNLM"/>
    </source>
</evidence>
<dbReference type="Proteomes" id="UP001600064">
    <property type="component" value="Unassembled WGS sequence"/>
</dbReference>
<organism evidence="2 3">
    <name type="scientific">Remersonia thermophila</name>
    <dbReference type="NCBI Taxonomy" id="72144"/>
    <lineage>
        <taxon>Eukaryota</taxon>
        <taxon>Fungi</taxon>
        <taxon>Dikarya</taxon>
        <taxon>Ascomycota</taxon>
        <taxon>Pezizomycotina</taxon>
        <taxon>Sordariomycetes</taxon>
        <taxon>Sordariomycetidae</taxon>
        <taxon>Sordariales</taxon>
        <taxon>Sordariales incertae sedis</taxon>
        <taxon>Remersonia</taxon>
    </lineage>
</organism>
<keyword evidence="3" id="KW-1185">Reference proteome</keyword>
<dbReference type="Gene3D" id="2.40.50.140">
    <property type="entry name" value="Nucleic acid-binding proteins"/>
    <property type="match status" value="1"/>
</dbReference>